<feature type="transmembrane region" description="Helical" evidence="6">
    <location>
        <begin position="499"/>
        <end position="526"/>
    </location>
</feature>
<evidence type="ECO:0000313" key="8">
    <source>
        <dbReference type="EMBL" id="KAK2627687.1"/>
    </source>
</evidence>
<comment type="caution">
    <text evidence="8">The sequence shown here is derived from an EMBL/GenBank/DDBJ whole genome shotgun (WGS) entry which is preliminary data.</text>
</comment>
<dbReference type="InterPro" id="IPR036259">
    <property type="entry name" value="MFS_trans_sf"/>
</dbReference>
<feature type="compositionally biased region" description="Acidic residues" evidence="5">
    <location>
        <begin position="38"/>
        <end position="51"/>
    </location>
</feature>
<evidence type="ECO:0000256" key="4">
    <source>
        <dbReference type="ARBA" id="ARBA00023136"/>
    </source>
</evidence>
<keyword evidence="9" id="KW-1185">Reference proteome</keyword>
<feature type="domain" description="Major facilitator superfamily (MFS) profile" evidence="7">
    <location>
        <begin position="143"/>
        <end position="634"/>
    </location>
</feature>
<dbReference type="Proteomes" id="UP001285354">
    <property type="component" value="Unassembled WGS sequence"/>
</dbReference>
<dbReference type="Pfam" id="PF07690">
    <property type="entry name" value="MFS_1"/>
    <property type="match status" value="1"/>
</dbReference>
<sequence>MAGNGSSAQQDGGNEQTSLLSAPDGLPSSHRNPSSDETPADEYGGDIDANEFDNLLSRSQSITSGLGIEPESQETAMLRGPRRYTSVRKVSRAPSQSSTLRRKMSHASSLRSRDAINEEGESELDEPKSPFLAGVSVSKFWLIFGGVLAAQFVACFDGTIMVSSHPVITSYFHRSNSASWLSTAFLLTSTSFQPLFGRLSDTIGRKPPYIFSMMLFLLATVWCALAQSMTSFILARALCGLGAGGMMAMGAIITSDLVPIEIRGAYQSYINIVYGAGSALGAATGGAIADSLGWRWEFGVQVPLMAVALFIAYLNVPRKLGLAEGSAKKSVWEAMKVFDYQGSALLTTSVTFLILGLNLGGNVYAWSHPLVISSLVTFAVCFPAFIWVESKVPLPIMPLDLVTRYPRAGISLSNFLGAIIMNAVMFNIPLYFQAVLLESATSSGLRLIVPSIASSAIGTATGFLITYTKRLKLFINLGCAFFLVGTVALSFMRKGLPEWAYLLFLVPQSIGQGFMFPASFMAILAVSEQKEQAVVTGTLILWRSLGTVLGVATSSLVLQNALYLNLGRLVSGPDQEDVIQRVRKSVRAIASLEPPYKNQVIDAYAASLRATFIMAALLSIVLVLVIAPLRLPRLAQRK</sequence>
<feature type="transmembrane region" description="Helical" evidence="6">
    <location>
        <begin position="180"/>
        <end position="197"/>
    </location>
</feature>
<dbReference type="PROSITE" id="PS50850">
    <property type="entry name" value="MFS"/>
    <property type="match status" value="1"/>
</dbReference>
<evidence type="ECO:0000259" key="7">
    <source>
        <dbReference type="PROSITE" id="PS50850"/>
    </source>
</evidence>
<feature type="transmembrane region" description="Helical" evidence="6">
    <location>
        <begin position="337"/>
        <end position="357"/>
    </location>
</feature>
<feature type="compositionally biased region" description="Polar residues" evidence="5">
    <location>
        <begin position="1"/>
        <end position="20"/>
    </location>
</feature>
<feature type="region of interest" description="Disordered" evidence="5">
    <location>
        <begin position="1"/>
        <end position="127"/>
    </location>
</feature>
<dbReference type="EMBL" id="JAUBYV010000003">
    <property type="protein sequence ID" value="KAK2627687.1"/>
    <property type="molecule type" value="Genomic_DNA"/>
</dbReference>
<accession>A0AAD9T253</accession>
<dbReference type="Gene3D" id="1.20.1720.10">
    <property type="entry name" value="Multidrug resistance protein D"/>
    <property type="match status" value="1"/>
</dbReference>
<dbReference type="AlphaFoldDB" id="A0AAD9T253"/>
<feature type="transmembrane region" description="Helical" evidence="6">
    <location>
        <begin position="298"/>
        <end position="316"/>
    </location>
</feature>
<proteinExistence type="predicted"/>
<dbReference type="GO" id="GO:0000329">
    <property type="term" value="C:fungal-type vacuole membrane"/>
    <property type="evidence" value="ECO:0007669"/>
    <property type="project" value="TreeGrafter"/>
</dbReference>
<dbReference type="SUPFAM" id="SSF103473">
    <property type="entry name" value="MFS general substrate transporter"/>
    <property type="match status" value="1"/>
</dbReference>
<evidence type="ECO:0000256" key="3">
    <source>
        <dbReference type="ARBA" id="ARBA00022989"/>
    </source>
</evidence>
<keyword evidence="2 6" id="KW-0812">Transmembrane</keyword>
<dbReference type="GO" id="GO:0015174">
    <property type="term" value="F:basic amino acid transmembrane transporter activity"/>
    <property type="evidence" value="ECO:0007669"/>
    <property type="project" value="TreeGrafter"/>
</dbReference>
<gene>
    <name evidence="8" type="ORF">QTJ16_002333</name>
</gene>
<evidence type="ECO:0000256" key="2">
    <source>
        <dbReference type="ARBA" id="ARBA00022692"/>
    </source>
</evidence>
<dbReference type="InterPro" id="IPR020846">
    <property type="entry name" value="MFS_dom"/>
</dbReference>
<evidence type="ECO:0000313" key="9">
    <source>
        <dbReference type="Proteomes" id="UP001285354"/>
    </source>
</evidence>
<evidence type="ECO:0000256" key="1">
    <source>
        <dbReference type="ARBA" id="ARBA00004141"/>
    </source>
</evidence>
<evidence type="ECO:0000256" key="5">
    <source>
        <dbReference type="SAM" id="MobiDB-lite"/>
    </source>
</evidence>
<dbReference type="FunFam" id="1.20.1720.10:FF:000024">
    <property type="entry name" value="MFS multidrug transporter, putative"/>
    <property type="match status" value="1"/>
</dbReference>
<feature type="transmembrane region" description="Helical" evidence="6">
    <location>
        <begin position="444"/>
        <end position="466"/>
    </location>
</feature>
<feature type="transmembrane region" description="Helical" evidence="6">
    <location>
        <begin position="409"/>
        <end position="432"/>
    </location>
</feature>
<keyword evidence="3 6" id="KW-1133">Transmembrane helix</keyword>
<feature type="transmembrane region" description="Helical" evidence="6">
    <location>
        <begin position="473"/>
        <end position="493"/>
    </location>
</feature>
<feature type="compositionally biased region" description="Basic residues" evidence="5">
    <location>
        <begin position="80"/>
        <end position="91"/>
    </location>
</feature>
<reference evidence="8" key="1">
    <citation type="submission" date="2023-06" db="EMBL/GenBank/DDBJ databases">
        <title>Draft genome of Marssonina rosae.</title>
        <authorList>
            <person name="Cheng Q."/>
        </authorList>
    </citation>
    <scope>NUCLEOTIDE SEQUENCE</scope>
    <source>
        <strain evidence="8">R4</strain>
    </source>
</reference>
<feature type="transmembrane region" description="Helical" evidence="6">
    <location>
        <begin position="363"/>
        <end position="388"/>
    </location>
</feature>
<organism evidence="8 9">
    <name type="scientific">Diplocarpon rosae</name>
    <dbReference type="NCBI Taxonomy" id="946125"/>
    <lineage>
        <taxon>Eukaryota</taxon>
        <taxon>Fungi</taxon>
        <taxon>Dikarya</taxon>
        <taxon>Ascomycota</taxon>
        <taxon>Pezizomycotina</taxon>
        <taxon>Leotiomycetes</taxon>
        <taxon>Helotiales</taxon>
        <taxon>Drepanopezizaceae</taxon>
        <taxon>Diplocarpon</taxon>
    </lineage>
</organism>
<dbReference type="Gene3D" id="1.20.1250.20">
    <property type="entry name" value="MFS general substrate transporter like domains"/>
    <property type="match status" value="1"/>
</dbReference>
<feature type="transmembrane region" description="Helical" evidence="6">
    <location>
        <begin position="140"/>
        <end position="160"/>
    </location>
</feature>
<feature type="transmembrane region" description="Helical" evidence="6">
    <location>
        <begin position="233"/>
        <end position="257"/>
    </location>
</feature>
<keyword evidence="4 6" id="KW-0472">Membrane</keyword>
<comment type="subcellular location">
    <subcellularLocation>
        <location evidence="1">Membrane</location>
        <topology evidence="1">Multi-pass membrane protein</topology>
    </subcellularLocation>
</comment>
<name>A0AAD9T253_9HELO</name>
<dbReference type="PANTHER" id="PTHR23501">
    <property type="entry name" value="MAJOR FACILITATOR SUPERFAMILY"/>
    <property type="match status" value="1"/>
</dbReference>
<dbReference type="InterPro" id="IPR011701">
    <property type="entry name" value="MFS"/>
</dbReference>
<feature type="transmembrane region" description="Helical" evidence="6">
    <location>
        <begin position="533"/>
        <end position="558"/>
    </location>
</feature>
<feature type="transmembrane region" description="Helical" evidence="6">
    <location>
        <begin position="612"/>
        <end position="631"/>
    </location>
</feature>
<protein>
    <recommendedName>
        <fullName evidence="7">Major facilitator superfamily (MFS) profile domain-containing protein</fullName>
    </recommendedName>
</protein>
<evidence type="ECO:0000256" key="6">
    <source>
        <dbReference type="SAM" id="Phobius"/>
    </source>
</evidence>
<feature type="transmembrane region" description="Helical" evidence="6">
    <location>
        <begin position="209"/>
        <end position="227"/>
    </location>
</feature>
<dbReference type="PANTHER" id="PTHR23501:SF67">
    <property type="entry name" value="MFS MULTIDRUG EFFLUX TRANSPORTER (EUROFUNG)"/>
    <property type="match status" value="1"/>
</dbReference>
<feature type="transmembrane region" description="Helical" evidence="6">
    <location>
        <begin position="269"/>
        <end position="292"/>
    </location>
</feature>